<evidence type="ECO:0000256" key="4">
    <source>
        <dbReference type="ARBA" id="ARBA00022553"/>
    </source>
</evidence>
<dbReference type="eggNOG" id="COG1020">
    <property type="taxonomic scope" value="Bacteria"/>
</dbReference>
<comment type="similarity">
    <text evidence="2">Belongs to the ATP-dependent AMP-binding enzyme family.</text>
</comment>
<dbReference type="Pfam" id="PF00501">
    <property type="entry name" value="AMP-binding"/>
    <property type="match status" value="1"/>
</dbReference>
<evidence type="ECO:0000313" key="8">
    <source>
        <dbReference type="Proteomes" id="UP000001349"/>
    </source>
</evidence>
<dbReference type="Pfam" id="PF00550">
    <property type="entry name" value="PP-binding"/>
    <property type="match status" value="1"/>
</dbReference>
<dbReference type="Pfam" id="PF00668">
    <property type="entry name" value="Condensation"/>
    <property type="match status" value="1"/>
</dbReference>
<keyword evidence="4" id="KW-0597">Phosphoprotein</keyword>
<reference evidence="7 8" key="1">
    <citation type="submission" date="2009-01" db="EMBL/GenBank/DDBJ databases">
        <title>Complete sequence of Clostridium cellulolyticum H10.</title>
        <authorList>
            <consortium name="US DOE Joint Genome Institute"/>
            <person name="Lucas S."/>
            <person name="Copeland A."/>
            <person name="Lapidus A."/>
            <person name="Glavina del Rio T."/>
            <person name="Dalin E."/>
            <person name="Tice H."/>
            <person name="Bruce D."/>
            <person name="Goodwin L."/>
            <person name="Pitluck S."/>
            <person name="Chertkov O."/>
            <person name="Saunders E."/>
            <person name="Brettin T."/>
            <person name="Detter J.C."/>
            <person name="Han C."/>
            <person name="Larimer F."/>
            <person name="Land M."/>
            <person name="Hauser L."/>
            <person name="Kyrpides N."/>
            <person name="Ivanova N."/>
            <person name="Zhou J."/>
            <person name="Richardson P."/>
        </authorList>
    </citation>
    <scope>NUCLEOTIDE SEQUENCE [LARGE SCALE GENOMIC DNA]</scope>
    <source>
        <strain evidence="8">ATCC 35319 / DSM 5812 / JCM 6584 / H10</strain>
    </source>
</reference>
<dbReference type="InterPro" id="IPR000873">
    <property type="entry name" value="AMP-dep_synth/lig_dom"/>
</dbReference>
<gene>
    <name evidence="7" type="ordered locus">Ccel_2386</name>
</gene>
<dbReference type="Gene3D" id="1.10.1200.10">
    <property type="entry name" value="ACP-like"/>
    <property type="match status" value="1"/>
</dbReference>
<dbReference type="PROSITE" id="PS51332">
    <property type="entry name" value="B12_BINDING"/>
    <property type="match status" value="1"/>
</dbReference>
<protein>
    <submittedName>
        <fullName evidence="7">Amino acid adenylation domain protein</fullName>
    </submittedName>
</protein>
<dbReference type="SUPFAM" id="SSF102114">
    <property type="entry name" value="Radical SAM enzymes"/>
    <property type="match status" value="1"/>
</dbReference>
<dbReference type="Gene3D" id="3.30.559.30">
    <property type="entry name" value="Nonribosomal peptide synthetase, condensation domain"/>
    <property type="match status" value="2"/>
</dbReference>
<dbReference type="CDD" id="cd05930">
    <property type="entry name" value="A_NRPS"/>
    <property type="match status" value="1"/>
</dbReference>
<dbReference type="SUPFAM" id="SSF47336">
    <property type="entry name" value="ACP-like"/>
    <property type="match status" value="1"/>
</dbReference>
<dbReference type="GO" id="GO:0008610">
    <property type="term" value="P:lipid biosynthetic process"/>
    <property type="evidence" value="ECO:0007669"/>
    <property type="project" value="UniProtKB-ARBA"/>
</dbReference>
<dbReference type="Pfam" id="PF13193">
    <property type="entry name" value="AMP-binding_C"/>
    <property type="match status" value="1"/>
</dbReference>
<dbReference type="NCBIfam" id="TIGR01733">
    <property type="entry name" value="AA-adenyl-dom"/>
    <property type="match status" value="1"/>
</dbReference>
<feature type="domain" description="Carrier" evidence="5">
    <location>
        <begin position="1617"/>
        <end position="1692"/>
    </location>
</feature>
<dbReference type="Proteomes" id="UP000001349">
    <property type="component" value="Chromosome"/>
</dbReference>
<evidence type="ECO:0000259" key="6">
    <source>
        <dbReference type="PROSITE" id="PS51332"/>
    </source>
</evidence>
<dbReference type="GO" id="GO:0031419">
    <property type="term" value="F:cobalamin binding"/>
    <property type="evidence" value="ECO:0007669"/>
    <property type="project" value="InterPro"/>
</dbReference>
<dbReference type="SUPFAM" id="SSF52242">
    <property type="entry name" value="Cobalamin (vitamin B12)-binding domain"/>
    <property type="match status" value="1"/>
</dbReference>
<dbReference type="FunFam" id="3.40.50.12780:FF:000012">
    <property type="entry name" value="Non-ribosomal peptide synthetase"/>
    <property type="match status" value="1"/>
</dbReference>
<dbReference type="Pfam" id="PF02310">
    <property type="entry name" value="B12-binding"/>
    <property type="match status" value="1"/>
</dbReference>
<dbReference type="GO" id="GO:0046872">
    <property type="term" value="F:metal ion binding"/>
    <property type="evidence" value="ECO:0007669"/>
    <property type="project" value="InterPro"/>
</dbReference>
<dbReference type="GO" id="GO:0044550">
    <property type="term" value="P:secondary metabolite biosynthetic process"/>
    <property type="evidence" value="ECO:0007669"/>
    <property type="project" value="UniProtKB-ARBA"/>
</dbReference>
<evidence type="ECO:0000256" key="2">
    <source>
        <dbReference type="ARBA" id="ARBA00006432"/>
    </source>
</evidence>
<dbReference type="GO" id="GO:0003824">
    <property type="term" value="F:catalytic activity"/>
    <property type="evidence" value="ECO:0007669"/>
    <property type="project" value="InterPro"/>
</dbReference>
<evidence type="ECO:0000259" key="5">
    <source>
        <dbReference type="PROSITE" id="PS50075"/>
    </source>
</evidence>
<dbReference type="FunFam" id="3.30.300.30:FF:000010">
    <property type="entry name" value="Enterobactin synthetase component F"/>
    <property type="match status" value="1"/>
</dbReference>
<sequence length="1893" mass="216293">MIQSTKISRENVENMLSLSHMQFGMLFDYINNPESGLYIEQLCLKLSGCLDPDIFRKAWKHVAETNTALRTVFRWKGIEKPVQIVQREFEIPIEFYDFMDKKDDNLSDSRECFLKSDWETGVDLEINPFRVSLLRINENEQEMVLTYHHILFDGWSNGILIKEFLNAYNAFSEGREIQRTVKGKYEDFIRWCLEQPKDRQKEYWFEYLKGFDKKTSLPYCSIGTDAFKAGKHVSIFPAELADSVVTFSTHNEITIATLMYCTWGILLQKYSDVDDVLFGTTISGRQSSIKNVENIVGLFINTIPLRINSNGDTKIFDLLKAVDKAVRDREEFGSTALVDIKSYSEVDKSSTLFDSIVIVENYPIDRMLTEKGPGLSIISYSIKEMTDFDLTVEVSMLTQNIRLALTYNSNAFEESSITNISRVFVDILKDIVENPFREFSEISIVKDSETKCILNEFNDTATPYEKGKTLFELFEEQVERTPDSIAVCFDMALGDVYNKVLAGKISPSLIKVLEDCVYSKNEYIHLFDSQNLFSNRNIVEKSEDLRMVKTNKGNIVVISTPVLSALKLFDGTSTLKQIYESLAMNEKNYIILRSKSDIIKDYFKWNKKIFNISKSFMDFIKLLIELDICNLLHIVGTDKLLTCSDSCCIEEYEAGNRENREIQTDIKAIAGQADPGDSIAPVLLLGDTTGTASTGILYLASYLRRNGIEAYCQWNDTTGTNEELKENIGELLRTIKPKLVGISMKWFPHIARSLEICKIVKEYDPGISVVIGGNTASYYWRELTGNKHVDYIILGDGELPLLKICQKAEYIPNCAYKINGKIVINEISYIQNEENSHDIYLSHMDKIFVRKEDPLYSQYFYIFTGKGCYANCFYCGGCRTAQKRTFGRVKPFLRRPEEVRKDISAVMGYTSTFMFDFEVAGSDTLEYYKSIWEGIDLKKHFCSFYFWTLPDKKVIRLISQTFKYVNLNIDLCSLSERHRNQLNEQGMVKPQPENEQILKFFNNCSEFDNIEVKINLIAGLPFFTVEDASESIHMLESILERYPFFKGLDWGKLHAQPGADLAESAVNYGLKSSARCFDDYLTYSKKNMKLKQYPDLSSINYPFIDFMDEKLNLEISKHYFDVNDRLKSYEERKHNKFITARFTYRELNEKANQLARHLRNAGVKRETIVGIMANSSIEMVIGIIGILKSGGAYLPIDAGYPDERLRNILEDSGADILLCQSHLISKIRTDVTTIDIDDCGLYKGDSNNLDKLNSENDLAYIIYTSGSMGKPKGVMVEHKSITNTIQWRKAEYSMNEEDAVLQLFSHCFDGFLTSFFTPIVSGAMVVLPDDIEVINLMRIKEHIVGKKITHFICVPTLYTAIQDYLSGNDMESLKVVTLAGEKVPAKLATKSLQKREDLELVNEYGPTENSVASTVFRNLQKAENILIGRPIANTRVYILNKYNQPMPIGVTGEICLSGDGVARGYLNRPELTQQKFVPDPFEQGKVMYKTGDSGKWLPDGNIEYIGRIDHQVKIRGFRIELGEIEARLIKHSSIKQAAVIDKENGDGSKYLCAYIAAEKELQISTLRSFLQEELPDYMVPTQFIFVDKLPFTQNGKLDRKALQEISGADRNAALYQPPDNSVETLVADIWKQVLDKDYFGRNDNFFDLGGNSILLMQVHAKLEKIYPGKVKITDLFDNSTVSKLAVLLTKDENHTDEKLTVGSINLPQDFRSNKNSSIPNSVFRIRFDDETANKLNAISHREKVDVYTIFIAAYVYLLSQAAGTEQVSVQVMCSPNRIVDMEIDISQVKNFSELYLLVCDRFKENNSDSYDVSDIDKFEIKNTDYSVCPLIYNKSLMTTDTGLFKKYDIILQYIKDTDGMTLSFEYNGGKILKNKALEMFNQYIELLELMCDK</sequence>
<proteinExistence type="inferred from homology"/>
<keyword evidence="3" id="KW-0596">Phosphopantetheine</keyword>
<dbReference type="InterPro" id="IPR025110">
    <property type="entry name" value="AMP-bd_C"/>
</dbReference>
<dbReference type="OrthoDB" id="51171at2"/>
<feature type="domain" description="B12-binding" evidence="6">
    <location>
        <begin position="676"/>
        <end position="815"/>
    </location>
</feature>
<dbReference type="PANTHER" id="PTHR45527">
    <property type="entry name" value="NONRIBOSOMAL PEPTIDE SYNTHETASE"/>
    <property type="match status" value="1"/>
</dbReference>
<dbReference type="InterPro" id="IPR001242">
    <property type="entry name" value="Condensation_dom"/>
</dbReference>
<dbReference type="PROSITE" id="PS50075">
    <property type="entry name" value="CARRIER"/>
    <property type="match status" value="1"/>
</dbReference>
<dbReference type="Gene3D" id="2.30.38.10">
    <property type="entry name" value="Luciferase, Domain 3"/>
    <property type="match status" value="1"/>
</dbReference>
<keyword evidence="8" id="KW-1185">Reference proteome</keyword>
<dbReference type="PANTHER" id="PTHR45527:SF14">
    <property type="entry name" value="PLIPASTATIN SYNTHASE SUBUNIT B"/>
    <property type="match status" value="1"/>
</dbReference>
<dbReference type="HOGENOM" id="CLU_235961_0_0_9"/>
<dbReference type="InterPro" id="IPR036736">
    <property type="entry name" value="ACP-like_sf"/>
</dbReference>
<dbReference type="InterPro" id="IPR045851">
    <property type="entry name" value="AMP-bd_C_sf"/>
</dbReference>
<dbReference type="InterPro" id="IPR006638">
    <property type="entry name" value="Elp3/MiaA/NifB-like_rSAM"/>
</dbReference>
<evidence type="ECO:0000256" key="3">
    <source>
        <dbReference type="ARBA" id="ARBA00022450"/>
    </source>
</evidence>
<organism evidence="7 8">
    <name type="scientific">Ruminiclostridium cellulolyticum (strain ATCC 35319 / DSM 5812 / JCM 6584 / H10)</name>
    <name type="common">Clostridium cellulolyticum</name>
    <dbReference type="NCBI Taxonomy" id="394503"/>
    <lineage>
        <taxon>Bacteria</taxon>
        <taxon>Bacillati</taxon>
        <taxon>Bacillota</taxon>
        <taxon>Clostridia</taxon>
        <taxon>Eubacteriales</taxon>
        <taxon>Oscillospiraceae</taxon>
        <taxon>Ruminiclostridium</taxon>
    </lineage>
</organism>
<dbReference type="FunFam" id="2.30.38.10:FF:000001">
    <property type="entry name" value="Non-ribosomal peptide synthetase PvdI"/>
    <property type="match status" value="1"/>
</dbReference>
<dbReference type="SUPFAM" id="SSF56801">
    <property type="entry name" value="Acetyl-CoA synthetase-like"/>
    <property type="match status" value="1"/>
</dbReference>
<dbReference type="FunFam" id="3.40.50.980:FF:000001">
    <property type="entry name" value="Non-ribosomal peptide synthetase"/>
    <property type="match status" value="1"/>
</dbReference>
<dbReference type="InterPro" id="IPR023213">
    <property type="entry name" value="CAT-like_dom_sf"/>
</dbReference>
<dbReference type="InterPro" id="IPR009081">
    <property type="entry name" value="PP-bd_ACP"/>
</dbReference>
<dbReference type="SUPFAM" id="SSF52777">
    <property type="entry name" value="CoA-dependent acyltransferases"/>
    <property type="match status" value="3"/>
</dbReference>
<dbReference type="KEGG" id="cce:Ccel_2386"/>
<dbReference type="SFLD" id="SFLDG01082">
    <property type="entry name" value="B12-binding_domain_containing"/>
    <property type="match status" value="1"/>
</dbReference>
<dbReference type="Gene3D" id="3.40.50.980">
    <property type="match status" value="2"/>
</dbReference>
<dbReference type="InterPro" id="IPR006158">
    <property type="entry name" value="Cobalamin-bd"/>
</dbReference>
<dbReference type="GO" id="GO:0043041">
    <property type="term" value="P:amino acid activation for nonribosomal peptide biosynthetic process"/>
    <property type="evidence" value="ECO:0007669"/>
    <property type="project" value="TreeGrafter"/>
</dbReference>
<dbReference type="Gene3D" id="3.40.50.280">
    <property type="entry name" value="Cobalamin-binding domain"/>
    <property type="match status" value="1"/>
</dbReference>
<dbReference type="Gene3D" id="3.30.300.30">
    <property type="match status" value="1"/>
</dbReference>
<dbReference type="RefSeq" id="WP_015925808.1">
    <property type="nucleotide sequence ID" value="NC_011898.1"/>
</dbReference>
<evidence type="ECO:0000256" key="1">
    <source>
        <dbReference type="ARBA" id="ARBA00001957"/>
    </source>
</evidence>
<dbReference type="GO" id="GO:0031177">
    <property type="term" value="F:phosphopantetheine binding"/>
    <property type="evidence" value="ECO:0007669"/>
    <property type="project" value="TreeGrafter"/>
</dbReference>
<dbReference type="SMART" id="SM00729">
    <property type="entry name" value="Elp3"/>
    <property type="match status" value="1"/>
</dbReference>
<evidence type="ECO:0000313" key="7">
    <source>
        <dbReference type="EMBL" id="ACL76719.1"/>
    </source>
</evidence>
<dbReference type="InterPro" id="IPR058240">
    <property type="entry name" value="rSAM_sf"/>
</dbReference>
<dbReference type="STRING" id="394503.Ccel_2386"/>
<dbReference type="SFLD" id="SFLDS00029">
    <property type="entry name" value="Radical_SAM"/>
    <property type="match status" value="1"/>
</dbReference>
<dbReference type="GO" id="GO:0005737">
    <property type="term" value="C:cytoplasm"/>
    <property type="evidence" value="ECO:0007669"/>
    <property type="project" value="TreeGrafter"/>
</dbReference>
<dbReference type="InterPro" id="IPR010071">
    <property type="entry name" value="AA_adenyl_dom"/>
</dbReference>
<dbReference type="CDD" id="cd02068">
    <property type="entry name" value="radical_SAM_B12_BD"/>
    <property type="match status" value="1"/>
</dbReference>
<comment type="cofactor">
    <cofactor evidence="1">
        <name>pantetheine 4'-phosphate</name>
        <dbReference type="ChEBI" id="CHEBI:47942"/>
    </cofactor>
</comment>
<accession>B8I5I3</accession>
<dbReference type="Gene3D" id="3.30.559.10">
    <property type="entry name" value="Chloramphenicol acetyltransferase-like domain"/>
    <property type="match status" value="1"/>
</dbReference>
<dbReference type="InterPro" id="IPR007197">
    <property type="entry name" value="rSAM"/>
</dbReference>
<dbReference type="InterPro" id="IPR036724">
    <property type="entry name" value="Cobalamin-bd_sf"/>
</dbReference>
<dbReference type="GO" id="GO:0051536">
    <property type="term" value="F:iron-sulfur cluster binding"/>
    <property type="evidence" value="ECO:0007669"/>
    <property type="project" value="InterPro"/>
</dbReference>
<name>B8I5I3_RUMCH</name>
<dbReference type="EMBL" id="CP001348">
    <property type="protein sequence ID" value="ACL76719.1"/>
    <property type="molecule type" value="Genomic_DNA"/>
</dbReference>